<feature type="transmembrane region" description="Helical" evidence="9">
    <location>
        <begin position="263"/>
        <end position="281"/>
    </location>
</feature>
<dbReference type="PANTHER" id="PTHR32196">
    <property type="entry name" value="ABC TRANSPORTER PERMEASE PROTEIN YPHD-RELATED-RELATED"/>
    <property type="match status" value="1"/>
</dbReference>
<evidence type="ECO:0000313" key="11">
    <source>
        <dbReference type="Proteomes" id="UP000295388"/>
    </source>
</evidence>
<evidence type="ECO:0000256" key="9">
    <source>
        <dbReference type="SAM" id="Phobius"/>
    </source>
</evidence>
<name>A0A4R6KL80_9ACTN</name>
<evidence type="ECO:0000256" key="4">
    <source>
        <dbReference type="ARBA" id="ARBA00022519"/>
    </source>
</evidence>
<feature type="transmembrane region" description="Helical" evidence="9">
    <location>
        <begin position="288"/>
        <end position="307"/>
    </location>
</feature>
<dbReference type="PANTHER" id="PTHR32196:SF21">
    <property type="entry name" value="ABC TRANSPORTER PERMEASE PROTEIN YPHD-RELATED"/>
    <property type="match status" value="1"/>
</dbReference>
<evidence type="ECO:0000256" key="3">
    <source>
        <dbReference type="ARBA" id="ARBA00022475"/>
    </source>
</evidence>
<feature type="region of interest" description="Disordered" evidence="8">
    <location>
        <begin position="1"/>
        <end position="21"/>
    </location>
</feature>
<evidence type="ECO:0000256" key="2">
    <source>
        <dbReference type="ARBA" id="ARBA00022448"/>
    </source>
</evidence>
<feature type="transmembrane region" description="Helical" evidence="9">
    <location>
        <begin position="73"/>
        <end position="104"/>
    </location>
</feature>
<dbReference type="InterPro" id="IPR001851">
    <property type="entry name" value="ABC_transp_permease"/>
</dbReference>
<dbReference type="RefSeq" id="WP_133799754.1">
    <property type="nucleotide sequence ID" value="NZ_SNWQ01000004.1"/>
</dbReference>
<accession>A0A4R6KL80</accession>
<evidence type="ECO:0000256" key="6">
    <source>
        <dbReference type="ARBA" id="ARBA00022989"/>
    </source>
</evidence>
<feature type="compositionally biased region" description="Basic and acidic residues" evidence="8">
    <location>
        <begin position="12"/>
        <end position="21"/>
    </location>
</feature>
<dbReference type="OrthoDB" id="3468954at2"/>
<keyword evidence="3" id="KW-1003">Cell membrane</keyword>
<dbReference type="AlphaFoldDB" id="A0A4R6KL80"/>
<evidence type="ECO:0000313" key="10">
    <source>
        <dbReference type="EMBL" id="TDO50546.1"/>
    </source>
</evidence>
<sequence length="337" mass="35311">MTISRISPTDLADARPPEPDARSRNWRQLFARRFGGFWVLAAMVVVFSIVIPDIFLTPLTLQTTLGDSAITGLLALGVMLPLVAGIFDLSIAQVAGFAMVFASWLQERHAMGTVEIFVITLSASALFGVVSALLVTKLSVNSLVATLGVSTVALGVTEIIANGNAIQPDFDPSFVEFGRGVIGNIPLPFIYVLLIASVTYYVLEYTTLGRRLQATGCNPVAARLAGINTQRLQVLVLLISSIMAAFAGLVLATKVGVATDSTAGAFLFPAVAALFLGATQIKDGPNPWGTVLGVIILAVGMKGLQLMGVSPGVGNFFSGAVLLIAVAISGRGLERLH</sequence>
<dbReference type="EMBL" id="SNWQ01000004">
    <property type="protein sequence ID" value="TDO50546.1"/>
    <property type="molecule type" value="Genomic_DNA"/>
</dbReference>
<keyword evidence="11" id="KW-1185">Reference proteome</keyword>
<organism evidence="10 11">
    <name type="scientific">Kribbella caucasensis</name>
    <dbReference type="NCBI Taxonomy" id="2512215"/>
    <lineage>
        <taxon>Bacteria</taxon>
        <taxon>Bacillati</taxon>
        <taxon>Actinomycetota</taxon>
        <taxon>Actinomycetes</taxon>
        <taxon>Propionibacteriales</taxon>
        <taxon>Kribbellaceae</taxon>
        <taxon>Kribbella</taxon>
    </lineage>
</organism>
<comment type="subcellular location">
    <subcellularLocation>
        <location evidence="1">Cell membrane</location>
        <topology evidence="1">Multi-pass membrane protein</topology>
    </subcellularLocation>
</comment>
<keyword evidence="5 9" id="KW-0812">Transmembrane</keyword>
<keyword evidence="7 9" id="KW-0472">Membrane</keyword>
<keyword evidence="6 9" id="KW-1133">Transmembrane helix</keyword>
<feature type="transmembrane region" description="Helical" evidence="9">
    <location>
        <begin position="37"/>
        <end position="61"/>
    </location>
</feature>
<dbReference type="CDD" id="cd06579">
    <property type="entry name" value="TM_PBP1_transp_AraH_like"/>
    <property type="match status" value="1"/>
</dbReference>
<dbReference type="Proteomes" id="UP000295388">
    <property type="component" value="Unassembled WGS sequence"/>
</dbReference>
<comment type="caution">
    <text evidence="10">The sequence shown here is derived from an EMBL/GenBank/DDBJ whole genome shotgun (WGS) entry which is preliminary data.</text>
</comment>
<feature type="transmembrane region" description="Helical" evidence="9">
    <location>
        <begin position="232"/>
        <end position="251"/>
    </location>
</feature>
<dbReference type="Pfam" id="PF02653">
    <property type="entry name" value="BPD_transp_2"/>
    <property type="match status" value="1"/>
</dbReference>
<feature type="transmembrane region" description="Helical" evidence="9">
    <location>
        <begin position="313"/>
        <end position="333"/>
    </location>
</feature>
<gene>
    <name evidence="10" type="ORF">EV643_10438</name>
</gene>
<evidence type="ECO:0000256" key="5">
    <source>
        <dbReference type="ARBA" id="ARBA00022692"/>
    </source>
</evidence>
<keyword evidence="4" id="KW-0997">Cell inner membrane</keyword>
<evidence type="ECO:0000256" key="7">
    <source>
        <dbReference type="ARBA" id="ARBA00023136"/>
    </source>
</evidence>
<evidence type="ECO:0000256" key="1">
    <source>
        <dbReference type="ARBA" id="ARBA00004651"/>
    </source>
</evidence>
<feature type="transmembrane region" description="Helical" evidence="9">
    <location>
        <begin position="181"/>
        <end position="203"/>
    </location>
</feature>
<evidence type="ECO:0000256" key="8">
    <source>
        <dbReference type="SAM" id="MobiDB-lite"/>
    </source>
</evidence>
<proteinExistence type="predicted"/>
<protein>
    <submittedName>
        <fullName evidence="10">Ribose transport system permease protein</fullName>
    </submittedName>
</protein>
<keyword evidence="2" id="KW-0813">Transport</keyword>
<dbReference type="GO" id="GO:0022857">
    <property type="term" value="F:transmembrane transporter activity"/>
    <property type="evidence" value="ECO:0007669"/>
    <property type="project" value="InterPro"/>
</dbReference>
<dbReference type="GO" id="GO:0005886">
    <property type="term" value="C:plasma membrane"/>
    <property type="evidence" value="ECO:0007669"/>
    <property type="project" value="UniProtKB-SubCell"/>
</dbReference>
<feature type="transmembrane region" description="Helical" evidence="9">
    <location>
        <begin position="116"/>
        <end position="135"/>
    </location>
</feature>
<reference evidence="10 11" key="1">
    <citation type="submission" date="2019-03" db="EMBL/GenBank/DDBJ databases">
        <title>Genomic Encyclopedia of Type Strains, Phase III (KMG-III): the genomes of soil and plant-associated and newly described type strains.</title>
        <authorList>
            <person name="Whitman W."/>
        </authorList>
    </citation>
    <scope>NUCLEOTIDE SEQUENCE [LARGE SCALE GENOMIC DNA]</scope>
    <source>
        <strain evidence="10 11">VKM Ac-2527</strain>
    </source>
</reference>